<sequence length="162" mass="18940">MKTLVMTAIFAMTAMVNALAGNEAKNFAYNTETDGSQVKTQTVYKLKDGKFLENHLKYSFEYDAQGRVVKKEALKWNETDCTYERYFCLNYNYTEAGVDVVYALWNKQTNSYGNVKEKAVYMQEGVNVNYQSYRWNEKEGSWNMLVEHRIVKDEDVRLIANR</sequence>
<keyword evidence="3" id="KW-1185">Reference proteome</keyword>
<evidence type="ECO:0000256" key="1">
    <source>
        <dbReference type="SAM" id="SignalP"/>
    </source>
</evidence>
<protein>
    <recommendedName>
        <fullName evidence="4">DUF3836 domain-containing protein</fullName>
    </recommendedName>
</protein>
<dbReference type="AlphaFoldDB" id="E6SQL1"/>
<dbReference type="eggNOG" id="ENOG502ZVKF">
    <property type="taxonomic scope" value="Bacteria"/>
</dbReference>
<dbReference type="EMBL" id="CP002352">
    <property type="protein sequence ID" value="ADV42985.1"/>
    <property type="molecule type" value="Genomic_DNA"/>
</dbReference>
<gene>
    <name evidence="2" type="ordered locus">Bache_0971</name>
</gene>
<reference key="1">
    <citation type="submission" date="2010-11" db="EMBL/GenBank/DDBJ databases">
        <title>The complete genome of Bacteroides helcogenes P 36-108.</title>
        <authorList>
            <consortium name="US DOE Joint Genome Institute (JGI-PGF)"/>
            <person name="Lucas S."/>
            <person name="Copeland A."/>
            <person name="Lapidus A."/>
            <person name="Bruce D."/>
            <person name="Goodwin L."/>
            <person name="Pitluck S."/>
            <person name="Kyrpides N."/>
            <person name="Mavromatis K."/>
            <person name="Ivanova N."/>
            <person name="Zeytun A."/>
            <person name="Brettin T."/>
            <person name="Detter J.C."/>
            <person name="Tapia R."/>
            <person name="Han C."/>
            <person name="Land M."/>
            <person name="Hauser L."/>
            <person name="Markowitz V."/>
            <person name="Cheng J.-F."/>
            <person name="Hugenholtz P."/>
            <person name="Woyke T."/>
            <person name="Wu D."/>
            <person name="Gronow S."/>
            <person name="Wellnitz S."/>
            <person name="Brambilla E."/>
            <person name="Klenk H.-P."/>
            <person name="Eisen J.A."/>
        </authorList>
    </citation>
    <scope>NUCLEOTIDE SEQUENCE</scope>
    <source>
        <strain>P 36-108</strain>
    </source>
</reference>
<feature type="signal peptide" evidence="1">
    <location>
        <begin position="1"/>
        <end position="20"/>
    </location>
</feature>
<dbReference type="STRING" id="693979.Bache_0971"/>
<name>E6SQL1_BACT6</name>
<dbReference type="OrthoDB" id="996844at2"/>
<dbReference type="RefSeq" id="WP_013546598.1">
    <property type="nucleotide sequence ID" value="NC_014933.1"/>
</dbReference>
<evidence type="ECO:0000313" key="2">
    <source>
        <dbReference type="EMBL" id="ADV42985.1"/>
    </source>
</evidence>
<keyword evidence="1" id="KW-0732">Signal</keyword>
<accession>E6SQL1</accession>
<feature type="chain" id="PRO_5003210990" description="DUF3836 domain-containing protein" evidence="1">
    <location>
        <begin position="21"/>
        <end position="162"/>
    </location>
</feature>
<dbReference type="Pfam" id="PF12930">
    <property type="entry name" value="DUF3836"/>
    <property type="match status" value="1"/>
</dbReference>
<dbReference type="Gene3D" id="2.40.128.720">
    <property type="match status" value="1"/>
</dbReference>
<reference evidence="2 3" key="2">
    <citation type="journal article" date="2011" name="Stand. Genomic Sci.">
        <title>Complete genome sequence of Bacteroides helcogenes type strain (P 36-108).</title>
        <authorList>
            <person name="Pati A."/>
            <person name="Gronow S."/>
            <person name="Zeytun A."/>
            <person name="Lapidus A."/>
            <person name="Nolan M."/>
            <person name="Hammon N."/>
            <person name="Deshpande S."/>
            <person name="Cheng J.F."/>
            <person name="Tapia R."/>
            <person name="Han C."/>
            <person name="Goodwin L."/>
            <person name="Pitluck S."/>
            <person name="Liolios K."/>
            <person name="Pagani I."/>
            <person name="Ivanova N."/>
            <person name="Mavromatis K."/>
            <person name="Chen A."/>
            <person name="Palaniappan K."/>
            <person name="Land M."/>
            <person name="Hauser L."/>
            <person name="Chang Y.J."/>
            <person name="Jeffries C.D."/>
            <person name="Detter J.C."/>
            <person name="Brambilla E."/>
            <person name="Rohde M."/>
            <person name="Goker M."/>
            <person name="Woyke T."/>
            <person name="Bristow J."/>
            <person name="Eisen J.A."/>
            <person name="Markowitz V."/>
            <person name="Hugenholtz P."/>
            <person name="Kyrpides N.C."/>
            <person name="Klenk H.P."/>
            <person name="Lucas S."/>
        </authorList>
    </citation>
    <scope>NUCLEOTIDE SEQUENCE [LARGE SCALE GENOMIC DNA]</scope>
    <source>
        <strain evidence="3">ATCC 35417 / DSM 20613 / JCM 6297 / CCUG 15421 / P 36-108</strain>
    </source>
</reference>
<evidence type="ECO:0008006" key="4">
    <source>
        <dbReference type="Google" id="ProtNLM"/>
    </source>
</evidence>
<proteinExistence type="predicted"/>
<dbReference type="KEGG" id="bhl:Bache_0971"/>
<dbReference type="HOGENOM" id="CLU_133247_1_1_10"/>
<evidence type="ECO:0000313" key="3">
    <source>
        <dbReference type="Proteomes" id="UP000008630"/>
    </source>
</evidence>
<organism evidence="2 3">
    <name type="scientific">Bacteroides helcogenes (strain ATCC 35417 / DSM 20613 / JCM 6297 / CCUG 15421 / P 36-108)</name>
    <dbReference type="NCBI Taxonomy" id="693979"/>
    <lineage>
        <taxon>Bacteria</taxon>
        <taxon>Pseudomonadati</taxon>
        <taxon>Bacteroidota</taxon>
        <taxon>Bacteroidia</taxon>
        <taxon>Bacteroidales</taxon>
        <taxon>Bacteroidaceae</taxon>
        <taxon>Bacteroides</taxon>
    </lineage>
</organism>
<dbReference type="Proteomes" id="UP000008630">
    <property type="component" value="Chromosome"/>
</dbReference>
<dbReference type="InterPro" id="IPR024339">
    <property type="entry name" value="DUF3836"/>
</dbReference>
<dbReference type="PATRIC" id="fig|693979.3.peg.1036"/>